<protein>
    <submittedName>
        <fullName evidence="3">BON domain-containing protein</fullName>
    </submittedName>
</protein>
<dbReference type="KEGG" id="pacp:FAZ97_31620"/>
<evidence type="ECO:0000313" key="3">
    <source>
        <dbReference type="EMBL" id="QGZ59539.1"/>
    </source>
</evidence>
<organism evidence="3 4">
    <name type="scientific">Paraburkholderia acidiphila</name>
    <dbReference type="NCBI Taxonomy" id="2571747"/>
    <lineage>
        <taxon>Bacteria</taxon>
        <taxon>Pseudomonadati</taxon>
        <taxon>Pseudomonadota</taxon>
        <taxon>Betaproteobacteria</taxon>
        <taxon>Burkholderiales</taxon>
        <taxon>Burkholderiaceae</taxon>
        <taxon>Paraburkholderia</taxon>
    </lineage>
</organism>
<dbReference type="EMBL" id="CP046912">
    <property type="protein sequence ID" value="QGZ59539.1"/>
    <property type="molecule type" value="Genomic_DNA"/>
</dbReference>
<reference evidence="3 4" key="1">
    <citation type="submission" date="2019-12" db="EMBL/GenBank/DDBJ databases">
        <title>Paraburkholderia acidiphila 7Q-K02 sp. nov and Paraburkholderia acidisoli DHF22 sp. nov., two strains isolated from forest soil.</title>
        <authorList>
            <person name="Gao Z."/>
            <person name="Qiu L."/>
        </authorList>
    </citation>
    <scope>NUCLEOTIDE SEQUENCE [LARGE SCALE GENOMIC DNA]</scope>
    <source>
        <strain evidence="3 4">7Q-K02</strain>
    </source>
</reference>
<accession>A0A7Z2GDU3</accession>
<evidence type="ECO:0000313" key="4">
    <source>
        <dbReference type="Proteomes" id="UP000434209"/>
    </source>
</evidence>
<feature type="domain" description="BON" evidence="2">
    <location>
        <begin position="45"/>
        <end position="115"/>
    </location>
</feature>
<keyword evidence="1" id="KW-0732">Signal</keyword>
<dbReference type="InterPro" id="IPR007055">
    <property type="entry name" value="BON_dom"/>
</dbReference>
<evidence type="ECO:0000259" key="2">
    <source>
        <dbReference type="PROSITE" id="PS50914"/>
    </source>
</evidence>
<sequence>MNLRNKALTGVFAVLLSSSVLAQTAAPAAPTKEQVHAQMKADKAANKAFSKTVWQAVYKTKGLEDTDIAVFSEARTGKVILAGMIMDASQEQIAQDAAAKVPGVQSVTSKLTVYEAH</sequence>
<dbReference type="AlphaFoldDB" id="A0A7Z2GDU3"/>
<keyword evidence="4" id="KW-1185">Reference proteome</keyword>
<evidence type="ECO:0000256" key="1">
    <source>
        <dbReference type="SAM" id="SignalP"/>
    </source>
</evidence>
<dbReference type="Proteomes" id="UP000434209">
    <property type="component" value="Chromosome 4"/>
</dbReference>
<proteinExistence type="predicted"/>
<feature type="signal peptide" evidence="1">
    <location>
        <begin position="1"/>
        <end position="22"/>
    </location>
</feature>
<dbReference type="Gene3D" id="3.30.1340.30">
    <property type="match status" value="1"/>
</dbReference>
<feature type="chain" id="PRO_5031175137" evidence="1">
    <location>
        <begin position="23"/>
        <end position="117"/>
    </location>
</feature>
<name>A0A7Z2GDU3_9BURK</name>
<dbReference type="Pfam" id="PF04972">
    <property type="entry name" value="BON"/>
    <property type="match status" value="1"/>
</dbReference>
<gene>
    <name evidence="3" type="ORF">FAZ97_31620</name>
</gene>
<dbReference type="PROSITE" id="PS50914">
    <property type="entry name" value="BON"/>
    <property type="match status" value="1"/>
</dbReference>
<dbReference type="OrthoDB" id="9113103at2"/>
<dbReference type="RefSeq" id="WP_158762719.1">
    <property type="nucleotide sequence ID" value="NZ_CP046912.1"/>
</dbReference>